<keyword evidence="2" id="KW-1185">Reference proteome</keyword>
<dbReference type="Proteomes" id="UP000255425">
    <property type="component" value="Unassembled WGS sequence"/>
</dbReference>
<name>A0A380H7U5_9STAP</name>
<dbReference type="AlphaFoldDB" id="A0A380H7U5"/>
<dbReference type="RefSeq" id="WP_165417896.1">
    <property type="nucleotide sequence ID" value="NZ_CP066042.1"/>
</dbReference>
<proteinExistence type="predicted"/>
<dbReference type="GeneID" id="63935681"/>
<sequence length="55" mass="5651">MQEQFQNLGSAIGNIFGSLSGAKEAIVHLFGNGTSEVVNTIAQVVDAFLSAAGLK</sequence>
<reference evidence="1 2" key="1">
    <citation type="submission" date="2018-06" db="EMBL/GenBank/DDBJ databases">
        <authorList>
            <consortium name="Pathogen Informatics"/>
            <person name="Doyle S."/>
        </authorList>
    </citation>
    <scope>NUCLEOTIDE SEQUENCE [LARGE SCALE GENOMIC DNA]</scope>
    <source>
        <strain evidence="1 2">NCTC11807</strain>
    </source>
</reference>
<evidence type="ECO:0000313" key="1">
    <source>
        <dbReference type="EMBL" id="SUM74042.1"/>
    </source>
</evidence>
<accession>A0A380H7U5</accession>
<organism evidence="1 2">
    <name type="scientific">Staphylococcus saccharolyticus</name>
    <dbReference type="NCBI Taxonomy" id="33028"/>
    <lineage>
        <taxon>Bacteria</taxon>
        <taxon>Bacillati</taxon>
        <taxon>Bacillota</taxon>
        <taxon>Bacilli</taxon>
        <taxon>Bacillales</taxon>
        <taxon>Staphylococcaceae</taxon>
        <taxon>Staphylococcus</taxon>
    </lineage>
</organism>
<dbReference type="EMBL" id="UHDZ01000001">
    <property type="protein sequence ID" value="SUM74042.1"/>
    <property type="molecule type" value="Genomic_DNA"/>
</dbReference>
<evidence type="ECO:0000313" key="2">
    <source>
        <dbReference type="Proteomes" id="UP000255425"/>
    </source>
</evidence>
<gene>
    <name evidence="1" type="ORF">NCTC11807_02405</name>
</gene>
<protein>
    <submittedName>
        <fullName evidence="1">Uncharacterized protein</fullName>
    </submittedName>
</protein>